<evidence type="ECO:0008006" key="3">
    <source>
        <dbReference type="Google" id="ProtNLM"/>
    </source>
</evidence>
<evidence type="ECO:0000313" key="1">
    <source>
        <dbReference type="EMBL" id="MBM7124062.1"/>
    </source>
</evidence>
<protein>
    <recommendedName>
        <fullName evidence="3">Antitoxin Xre/MbcA/ParS-like toxin-binding domain-containing protein</fullName>
    </recommendedName>
</protein>
<keyword evidence="2" id="KW-1185">Reference proteome</keyword>
<gene>
    <name evidence="1" type="ORF">ISP19_01605</name>
</gene>
<organism evidence="1 2">
    <name type="scientific">Dyella flava</name>
    <dbReference type="NCBI Taxonomy" id="1920170"/>
    <lineage>
        <taxon>Bacteria</taxon>
        <taxon>Pseudomonadati</taxon>
        <taxon>Pseudomonadota</taxon>
        <taxon>Gammaproteobacteria</taxon>
        <taxon>Lysobacterales</taxon>
        <taxon>Rhodanobacteraceae</taxon>
        <taxon>Dyella</taxon>
    </lineage>
</organism>
<sequence>MTTQLGGATWDLSRNNDDTFDRSLDMDFWRVLQLAKGVEHDEARVREWYSTVKIHELDGKTAQELVQMGEADLVIGFLRSIRRGNRD</sequence>
<dbReference type="RefSeq" id="WP_204678970.1">
    <property type="nucleotide sequence ID" value="NZ_BSNR01000013.1"/>
</dbReference>
<comment type="caution">
    <text evidence="1">The sequence shown here is derived from an EMBL/GenBank/DDBJ whole genome shotgun (WGS) entry which is preliminary data.</text>
</comment>
<dbReference type="EMBL" id="JADIKE010000021">
    <property type="protein sequence ID" value="MBM7124062.1"/>
    <property type="molecule type" value="Genomic_DNA"/>
</dbReference>
<proteinExistence type="predicted"/>
<reference evidence="1" key="1">
    <citation type="submission" date="2020-10" db="EMBL/GenBank/DDBJ databases">
        <title>Phylogeny of dyella-like bacteria.</title>
        <authorList>
            <person name="Fu J."/>
        </authorList>
    </citation>
    <scope>NUCLEOTIDE SEQUENCE</scope>
    <source>
        <strain evidence="1">DHOC52</strain>
    </source>
</reference>
<dbReference type="Proteomes" id="UP001430149">
    <property type="component" value="Unassembled WGS sequence"/>
</dbReference>
<evidence type="ECO:0000313" key="2">
    <source>
        <dbReference type="Proteomes" id="UP001430149"/>
    </source>
</evidence>
<accession>A0ABS2K003</accession>
<name>A0ABS2K003_9GAMM</name>